<proteinExistence type="predicted"/>
<organism evidence="2 3">
    <name type="scientific">Linnemannia exigua</name>
    <dbReference type="NCBI Taxonomy" id="604196"/>
    <lineage>
        <taxon>Eukaryota</taxon>
        <taxon>Fungi</taxon>
        <taxon>Fungi incertae sedis</taxon>
        <taxon>Mucoromycota</taxon>
        <taxon>Mortierellomycotina</taxon>
        <taxon>Mortierellomycetes</taxon>
        <taxon>Mortierellales</taxon>
        <taxon>Mortierellaceae</taxon>
        <taxon>Linnemannia</taxon>
    </lineage>
</organism>
<evidence type="ECO:0000256" key="1">
    <source>
        <dbReference type="SAM" id="SignalP"/>
    </source>
</evidence>
<dbReference type="EMBL" id="JAAAIL010000829">
    <property type="protein sequence ID" value="KAG0272944.1"/>
    <property type="molecule type" value="Genomic_DNA"/>
</dbReference>
<reference evidence="2" key="1">
    <citation type="journal article" date="2020" name="Fungal Divers.">
        <title>Resolving the Mortierellaceae phylogeny through synthesis of multi-gene phylogenetics and phylogenomics.</title>
        <authorList>
            <person name="Vandepol N."/>
            <person name="Liber J."/>
            <person name="Desiro A."/>
            <person name="Na H."/>
            <person name="Kennedy M."/>
            <person name="Barry K."/>
            <person name="Grigoriev I.V."/>
            <person name="Miller A.N."/>
            <person name="O'Donnell K."/>
            <person name="Stajich J.E."/>
            <person name="Bonito G."/>
        </authorList>
    </citation>
    <scope>NUCLEOTIDE SEQUENCE</scope>
    <source>
        <strain evidence="2">NRRL 28262</strain>
    </source>
</reference>
<accession>A0AAD4DC71</accession>
<protein>
    <recommendedName>
        <fullName evidence="4">Secreted protein</fullName>
    </recommendedName>
</protein>
<comment type="caution">
    <text evidence="2">The sequence shown here is derived from an EMBL/GenBank/DDBJ whole genome shotgun (WGS) entry which is preliminary data.</text>
</comment>
<dbReference type="AlphaFoldDB" id="A0AAD4DC71"/>
<dbReference type="Proteomes" id="UP001194580">
    <property type="component" value="Unassembled WGS sequence"/>
</dbReference>
<feature type="chain" id="PRO_5042072364" description="Secreted protein" evidence="1">
    <location>
        <begin position="19"/>
        <end position="122"/>
    </location>
</feature>
<name>A0AAD4DC71_9FUNG</name>
<evidence type="ECO:0000313" key="3">
    <source>
        <dbReference type="Proteomes" id="UP001194580"/>
    </source>
</evidence>
<gene>
    <name evidence="2" type="ORF">BGZ95_011252</name>
</gene>
<evidence type="ECO:0000313" key="2">
    <source>
        <dbReference type="EMBL" id="KAG0272944.1"/>
    </source>
</evidence>
<evidence type="ECO:0008006" key="4">
    <source>
        <dbReference type="Google" id="ProtNLM"/>
    </source>
</evidence>
<keyword evidence="1" id="KW-0732">Signal</keyword>
<feature type="signal peptide" evidence="1">
    <location>
        <begin position="1"/>
        <end position="18"/>
    </location>
</feature>
<keyword evidence="3" id="KW-1185">Reference proteome</keyword>
<sequence>MKISVPLIIAALVSSTQAMKLGYSASTKEKWSGPDFMALLYIDDKIVAGTAKEEGSSSDWKQWGIHKIQLRNARMNGFEFCIDVFNDVSCTKVSTPSTECSAGSNQISQCSTKWSNDNWGGA</sequence>